<dbReference type="Proteomes" id="UP000054995">
    <property type="component" value="Unassembled WGS sequence"/>
</dbReference>
<dbReference type="AlphaFoldDB" id="A0A0V1FQN1"/>
<evidence type="ECO:0000313" key="2">
    <source>
        <dbReference type="EMBL" id="KRY88286.1"/>
    </source>
</evidence>
<comment type="caution">
    <text evidence="2">The sequence shown here is derived from an EMBL/GenBank/DDBJ whole genome shotgun (WGS) entry which is preliminary data.</text>
</comment>
<name>A0A0V1FQN1_TRIPS</name>
<dbReference type="EMBL" id="JYDT01000044">
    <property type="protein sequence ID" value="KRY88286.1"/>
    <property type="molecule type" value="Genomic_DNA"/>
</dbReference>
<keyword evidence="1" id="KW-0812">Transmembrane</keyword>
<evidence type="ECO:0000313" key="3">
    <source>
        <dbReference type="Proteomes" id="UP000054995"/>
    </source>
</evidence>
<evidence type="ECO:0000256" key="1">
    <source>
        <dbReference type="SAM" id="Phobius"/>
    </source>
</evidence>
<proteinExistence type="predicted"/>
<protein>
    <submittedName>
        <fullName evidence="2">Uncharacterized protein</fullName>
    </submittedName>
</protein>
<accession>A0A0V1FQN1</accession>
<feature type="transmembrane region" description="Helical" evidence="1">
    <location>
        <begin position="49"/>
        <end position="70"/>
    </location>
</feature>
<gene>
    <name evidence="2" type="ORF">T4D_11950</name>
</gene>
<reference evidence="2 3" key="1">
    <citation type="submission" date="2015-01" db="EMBL/GenBank/DDBJ databases">
        <title>Evolution of Trichinella species and genotypes.</title>
        <authorList>
            <person name="Korhonen P.K."/>
            <person name="Edoardo P."/>
            <person name="Giuseppe L.R."/>
            <person name="Gasser R.B."/>
        </authorList>
    </citation>
    <scope>NUCLEOTIDE SEQUENCE [LARGE SCALE GENOMIC DNA]</scope>
    <source>
        <strain evidence="2">ISS470</strain>
    </source>
</reference>
<keyword evidence="1" id="KW-0472">Membrane</keyword>
<keyword evidence="3" id="KW-1185">Reference proteome</keyword>
<keyword evidence="1" id="KW-1133">Transmembrane helix</keyword>
<sequence>MTLSSTFSKTFSTFSSTRHCKLINILLKKNANIALSFQRKRTEDCFLKVHFLCVTLVFFMICTVTESIFLKPMVS</sequence>
<organism evidence="2 3">
    <name type="scientific">Trichinella pseudospiralis</name>
    <name type="common">Parasitic roundworm</name>
    <dbReference type="NCBI Taxonomy" id="6337"/>
    <lineage>
        <taxon>Eukaryota</taxon>
        <taxon>Metazoa</taxon>
        <taxon>Ecdysozoa</taxon>
        <taxon>Nematoda</taxon>
        <taxon>Enoplea</taxon>
        <taxon>Dorylaimia</taxon>
        <taxon>Trichinellida</taxon>
        <taxon>Trichinellidae</taxon>
        <taxon>Trichinella</taxon>
    </lineage>
</organism>